<dbReference type="Pfam" id="PF13354">
    <property type="entry name" value="Beta-lactamase2"/>
    <property type="match status" value="1"/>
</dbReference>
<evidence type="ECO:0000256" key="6">
    <source>
        <dbReference type="RuleBase" id="RU361140"/>
    </source>
</evidence>
<evidence type="ECO:0000256" key="1">
    <source>
        <dbReference type="ARBA" id="ARBA00009009"/>
    </source>
</evidence>
<dbReference type="STRING" id="59750.AWC31_04920"/>
<reference evidence="9 10" key="1">
    <citation type="submission" date="2015-07" db="EMBL/GenBank/DDBJ databases">
        <title>A draft genome sequence of Mycobacterium wolinskyi.</title>
        <authorList>
            <person name="de Man T.J."/>
            <person name="Perry K.A."/>
            <person name="Coulliette A.D."/>
            <person name="Jensen B."/>
            <person name="Toney N.C."/>
            <person name="Limbago B.M."/>
            <person name="Noble-Wang J."/>
        </authorList>
    </citation>
    <scope>NUCLEOTIDE SEQUENCE [LARGE SCALE GENOMIC DNA]</scope>
    <source>
        <strain evidence="9 10">CDC_01</strain>
    </source>
</reference>
<evidence type="ECO:0000256" key="2">
    <source>
        <dbReference type="ARBA" id="ARBA00012865"/>
    </source>
</evidence>
<evidence type="ECO:0000256" key="4">
    <source>
        <dbReference type="ARBA" id="ARBA00022801"/>
    </source>
</evidence>
<gene>
    <name evidence="9" type="ORF">AFM11_22160</name>
</gene>
<keyword evidence="10" id="KW-1185">Reference proteome</keyword>
<accession>A0A132PIK8</accession>
<dbReference type="InterPro" id="IPR023650">
    <property type="entry name" value="Beta-lactam_class-A_AS"/>
</dbReference>
<dbReference type="SUPFAM" id="SSF56601">
    <property type="entry name" value="beta-lactamase/transpeptidase-like"/>
    <property type="match status" value="1"/>
</dbReference>
<keyword evidence="5 6" id="KW-0046">Antibiotic resistance</keyword>
<evidence type="ECO:0000313" key="9">
    <source>
        <dbReference type="EMBL" id="KWX22198.1"/>
    </source>
</evidence>
<sequence length="291" mass="30969">MTGLSRRNVLIGSLAAVAAVGVSSRTAYAVPVDDQIGELERRHNAVIGIYAVNLDSNRIVSHRADDMFAMCSTFKAYAAGRVLQMVGRDQLSLDNRVFVDPDAIVMNSPVTEPRAGSEMTLGELCAAALQRSDNTAGNLLLKTIDGPAGITAFARSIGDERTRLDRWEVELNSAIPGDPRDTSTPAALAIGYRALLVGDALSPPQRRQLEDWMRANQTSSMRAGLPAGWTTADKTGSGDYGSTNDVGVAYGPAGQRLLLAMMTRSQTDDPKAANLRPLIGELTASVLPSLL</sequence>
<dbReference type="PROSITE" id="PS00146">
    <property type="entry name" value="BETA_LACTAMASE_A"/>
    <property type="match status" value="1"/>
</dbReference>
<dbReference type="PANTHER" id="PTHR35333:SF3">
    <property type="entry name" value="BETA-LACTAMASE-TYPE TRANSPEPTIDASE FOLD CONTAINING PROTEIN"/>
    <property type="match status" value="1"/>
</dbReference>
<dbReference type="GO" id="GO:0008800">
    <property type="term" value="F:beta-lactamase activity"/>
    <property type="evidence" value="ECO:0007669"/>
    <property type="project" value="UniProtKB-UniRule"/>
</dbReference>
<dbReference type="PATRIC" id="fig|59750.3.peg.1781"/>
<dbReference type="EMBL" id="LGTW01000015">
    <property type="protein sequence ID" value="KWX22198.1"/>
    <property type="molecule type" value="Genomic_DNA"/>
</dbReference>
<dbReference type="GO" id="GO:0030655">
    <property type="term" value="P:beta-lactam antibiotic catabolic process"/>
    <property type="evidence" value="ECO:0007669"/>
    <property type="project" value="InterPro"/>
</dbReference>
<dbReference type="GO" id="GO:0046677">
    <property type="term" value="P:response to antibiotic"/>
    <property type="evidence" value="ECO:0007669"/>
    <property type="project" value="UniProtKB-UniRule"/>
</dbReference>
<evidence type="ECO:0000256" key="7">
    <source>
        <dbReference type="SAM" id="SignalP"/>
    </source>
</evidence>
<proteinExistence type="inferred from homology"/>
<dbReference type="EC" id="3.5.2.6" evidence="2 6"/>
<dbReference type="RefSeq" id="WP_067852564.1">
    <property type="nucleotide sequence ID" value="NZ_LGTW01000015.1"/>
</dbReference>
<feature type="signal peptide" evidence="7">
    <location>
        <begin position="1"/>
        <end position="29"/>
    </location>
</feature>
<dbReference type="NCBIfam" id="NF033103">
    <property type="entry name" value="bla_class_A"/>
    <property type="match status" value="1"/>
</dbReference>
<evidence type="ECO:0000259" key="8">
    <source>
        <dbReference type="Pfam" id="PF13354"/>
    </source>
</evidence>
<evidence type="ECO:0000256" key="3">
    <source>
        <dbReference type="ARBA" id="ARBA00018879"/>
    </source>
</evidence>
<evidence type="ECO:0000313" key="10">
    <source>
        <dbReference type="Proteomes" id="UP000070612"/>
    </source>
</evidence>
<protein>
    <recommendedName>
        <fullName evidence="3 6">Beta-lactamase</fullName>
        <ecNumber evidence="2 6">3.5.2.6</ecNumber>
    </recommendedName>
</protein>
<name>A0A132PIK8_9MYCO</name>
<keyword evidence="4 6" id="KW-0378">Hydrolase</keyword>
<evidence type="ECO:0000256" key="5">
    <source>
        <dbReference type="ARBA" id="ARBA00023251"/>
    </source>
</evidence>
<dbReference type="InterPro" id="IPR006311">
    <property type="entry name" value="TAT_signal"/>
</dbReference>
<dbReference type="Proteomes" id="UP000070612">
    <property type="component" value="Unassembled WGS sequence"/>
</dbReference>
<keyword evidence="7" id="KW-0732">Signal</keyword>
<comment type="catalytic activity">
    <reaction evidence="6">
        <text>a beta-lactam + H2O = a substituted beta-amino acid</text>
        <dbReference type="Rhea" id="RHEA:20401"/>
        <dbReference type="ChEBI" id="CHEBI:15377"/>
        <dbReference type="ChEBI" id="CHEBI:35627"/>
        <dbReference type="ChEBI" id="CHEBI:140347"/>
        <dbReference type="EC" id="3.5.2.6"/>
    </reaction>
</comment>
<dbReference type="InterPro" id="IPR000871">
    <property type="entry name" value="Beta-lactam_class-A"/>
</dbReference>
<dbReference type="PANTHER" id="PTHR35333">
    <property type="entry name" value="BETA-LACTAMASE"/>
    <property type="match status" value="1"/>
</dbReference>
<organism evidence="9 10">
    <name type="scientific">Mycolicibacterium wolinskyi</name>
    <dbReference type="NCBI Taxonomy" id="59750"/>
    <lineage>
        <taxon>Bacteria</taxon>
        <taxon>Bacillati</taxon>
        <taxon>Actinomycetota</taxon>
        <taxon>Actinomycetes</taxon>
        <taxon>Mycobacteriales</taxon>
        <taxon>Mycobacteriaceae</taxon>
        <taxon>Mycolicibacterium</taxon>
    </lineage>
</organism>
<dbReference type="InterPro" id="IPR045155">
    <property type="entry name" value="Beta-lactam_cat"/>
</dbReference>
<comment type="caution">
    <text evidence="9">The sequence shown here is derived from an EMBL/GenBank/DDBJ whole genome shotgun (WGS) entry which is preliminary data.</text>
</comment>
<dbReference type="Gene3D" id="3.40.710.10">
    <property type="entry name" value="DD-peptidase/beta-lactamase superfamily"/>
    <property type="match status" value="1"/>
</dbReference>
<dbReference type="PRINTS" id="PR00118">
    <property type="entry name" value="BLACTAMASEA"/>
</dbReference>
<dbReference type="InterPro" id="IPR012338">
    <property type="entry name" value="Beta-lactam/transpept-like"/>
</dbReference>
<dbReference type="PROSITE" id="PS51318">
    <property type="entry name" value="TAT"/>
    <property type="match status" value="1"/>
</dbReference>
<comment type="similarity">
    <text evidence="1 6">Belongs to the class-A beta-lactamase family.</text>
</comment>
<feature type="domain" description="Beta-lactamase class A catalytic" evidence="8">
    <location>
        <begin position="48"/>
        <end position="263"/>
    </location>
</feature>
<feature type="chain" id="PRO_5007453289" description="Beta-lactamase" evidence="7">
    <location>
        <begin position="30"/>
        <end position="291"/>
    </location>
</feature>
<dbReference type="AlphaFoldDB" id="A0A132PIK8"/>